<organism evidence="4 5">
    <name type="scientific">Didymella heteroderae</name>
    <dbReference type="NCBI Taxonomy" id="1769908"/>
    <lineage>
        <taxon>Eukaryota</taxon>
        <taxon>Fungi</taxon>
        <taxon>Dikarya</taxon>
        <taxon>Ascomycota</taxon>
        <taxon>Pezizomycotina</taxon>
        <taxon>Dothideomycetes</taxon>
        <taxon>Pleosporomycetidae</taxon>
        <taxon>Pleosporales</taxon>
        <taxon>Pleosporineae</taxon>
        <taxon>Didymellaceae</taxon>
        <taxon>Didymella</taxon>
    </lineage>
</organism>
<dbReference type="PANTHER" id="PTHR33119:SF1">
    <property type="entry name" value="FE2OG DIOXYGENASE DOMAIN-CONTAINING PROTEIN"/>
    <property type="match status" value="1"/>
</dbReference>
<feature type="region of interest" description="Disordered" evidence="1">
    <location>
        <begin position="336"/>
        <end position="362"/>
    </location>
</feature>
<name>A0A9P4X089_9PLEO</name>
<dbReference type="Proteomes" id="UP000758155">
    <property type="component" value="Unassembled WGS sequence"/>
</dbReference>
<dbReference type="Pfam" id="PF21666">
    <property type="entry name" value="DUF4246_N"/>
    <property type="match status" value="1"/>
</dbReference>
<evidence type="ECO:0000259" key="2">
    <source>
        <dbReference type="Pfam" id="PF14033"/>
    </source>
</evidence>
<evidence type="ECO:0000256" key="1">
    <source>
        <dbReference type="SAM" id="MobiDB-lite"/>
    </source>
</evidence>
<sequence length="705" mass="79822">MSSLPSGRGSQTSKPDTADSKPSYPGLGLPLRYEWKEPFFPIGAHGGCWDADSAPINVREVAMMNVMEALTDKVDWHLKVNDDSIVSKWRSEALAIPDSHWWDLVKSAKRQHWEADGFVQLHPDSHYSVKVPENIMSSESFDYCIAELRSKAEYFKKTGIVPTLDACAAVAKSDSLVSGDLHDALLAAFRTLKADQATSPDWHPNSNNKVQDLIHPSMYPLVYRRSRVFEEEVVGVEDAIANWSGKGTIIPGEDPWVPGREDRFRYNVGGDVPPNFWSVKYQWLPANVTFQDDGTVRFTSYINNLHPTKYPEIYRTIEKLIEASLPMWDQCLSAATRRQGRQGPGRKKERMQVPTNADDDNALNWIPSDPKDCPSDIVIDKKTLERRGGWWDGYEKQERYKEDKDLLAEKLAECRWAVLRKPRLPEPTFEDVDYEPASSQRLFETFRESGLQVIVKMASIELTPEDPYFHPGSWHVEGQLNERIAATALYYVDSENITSTNLSFRMQTSSYLQDGGRGGFDVGQDQYHWLESAYGTNFGCGNSPCLQNYGSVETKGKRLLAFPNVFQHRVSGFELADPSKPGHRRFIALWLVDPHKRIISTANVPPQQMDWWAESLASSVTAAELAPEIVDVLKKNGAKLPASTGAATLPEELMAMIRDHLSKEDLPMGLEEAKQHRLDLMKERSAHVESSEKSWQQHSYNFCEH</sequence>
<gene>
    <name evidence="4" type="ORF">E8E12_000398</name>
</gene>
<dbReference type="EMBL" id="SWKV01000003">
    <property type="protein sequence ID" value="KAF3046847.1"/>
    <property type="molecule type" value="Genomic_DNA"/>
</dbReference>
<dbReference type="OrthoDB" id="415532at2759"/>
<evidence type="ECO:0000313" key="5">
    <source>
        <dbReference type="Proteomes" id="UP000758155"/>
    </source>
</evidence>
<dbReference type="InterPro" id="IPR025340">
    <property type="entry name" value="DUF4246"/>
</dbReference>
<dbReference type="AlphaFoldDB" id="A0A9P4X089"/>
<dbReference type="Pfam" id="PF14033">
    <property type="entry name" value="DUF4246"/>
    <property type="match status" value="1"/>
</dbReference>
<dbReference type="InterPro" id="IPR049207">
    <property type="entry name" value="DUF4246_N"/>
</dbReference>
<evidence type="ECO:0000313" key="4">
    <source>
        <dbReference type="EMBL" id="KAF3046847.1"/>
    </source>
</evidence>
<reference evidence="4" key="1">
    <citation type="submission" date="2019-04" db="EMBL/GenBank/DDBJ databases">
        <title>Sequencing of skin fungus with MAO and IRED activity.</title>
        <authorList>
            <person name="Marsaioli A.J."/>
            <person name="Bonatto J.M.C."/>
            <person name="Reis Junior O."/>
        </authorList>
    </citation>
    <scope>NUCLEOTIDE SEQUENCE</scope>
    <source>
        <strain evidence="4">28M1</strain>
    </source>
</reference>
<protein>
    <submittedName>
        <fullName evidence="4">Uncharacterized protein</fullName>
    </submittedName>
</protein>
<dbReference type="PANTHER" id="PTHR33119">
    <property type="entry name" value="IFI3P"/>
    <property type="match status" value="1"/>
</dbReference>
<keyword evidence="5" id="KW-1185">Reference proteome</keyword>
<proteinExistence type="predicted"/>
<accession>A0A9P4X089</accession>
<evidence type="ECO:0000259" key="3">
    <source>
        <dbReference type="Pfam" id="PF21666"/>
    </source>
</evidence>
<feature type="compositionally biased region" description="Polar residues" evidence="1">
    <location>
        <begin position="1"/>
        <end position="15"/>
    </location>
</feature>
<feature type="domain" description="DUF4246" evidence="3">
    <location>
        <begin position="24"/>
        <end position="92"/>
    </location>
</feature>
<feature type="region of interest" description="Disordered" evidence="1">
    <location>
        <begin position="1"/>
        <end position="25"/>
    </location>
</feature>
<feature type="compositionally biased region" description="Basic residues" evidence="1">
    <location>
        <begin position="338"/>
        <end position="349"/>
    </location>
</feature>
<dbReference type="InterPro" id="IPR049192">
    <property type="entry name" value="DUF4246_C"/>
</dbReference>
<feature type="domain" description="DUF4246" evidence="2">
    <location>
        <begin position="139"/>
        <end position="614"/>
    </location>
</feature>
<comment type="caution">
    <text evidence="4">The sequence shown here is derived from an EMBL/GenBank/DDBJ whole genome shotgun (WGS) entry which is preliminary data.</text>
</comment>